<proteinExistence type="predicted"/>
<feature type="transmembrane region" description="Helical" evidence="2">
    <location>
        <begin position="175"/>
        <end position="196"/>
    </location>
</feature>
<keyword evidence="2" id="KW-0812">Transmembrane</keyword>
<reference evidence="5 6" key="1">
    <citation type="journal article" date="2018" name="Plant J.">
        <title>Genome sequences of Chlorella sorokiniana UTEX 1602 and Micractinium conductrix SAG 241.80: implications to maltose excretion by a green alga.</title>
        <authorList>
            <person name="Arriola M.B."/>
            <person name="Velmurugan N."/>
            <person name="Zhang Y."/>
            <person name="Plunkett M.H."/>
            <person name="Hondzo H."/>
            <person name="Barney B.M."/>
        </authorList>
    </citation>
    <scope>NUCLEOTIDE SEQUENCE [LARGE SCALE GENOMIC DNA]</scope>
    <source>
        <strain evidence="6">UTEX 1602</strain>
    </source>
</reference>
<evidence type="ECO:0000313" key="5">
    <source>
        <dbReference type="EMBL" id="PRW55924.1"/>
    </source>
</evidence>
<feature type="transmembrane region" description="Helical" evidence="2">
    <location>
        <begin position="133"/>
        <end position="155"/>
    </location>
</feature>
<dbReference type="Gene3D" id="3.40.50.1820">
    <property type="entry name" value="alpha/beta hydrolase"/>
    <property type="match status" value="1"/>
</dbReference>
<dbReference type="InterPro" id="IPR051218">
    <property type="entry name" value="Sec_MonoDiacylglyc_Lipase"/>
</dbReference>
<feature type="signal peptide" evidence="3">
    <location>
        <begin position="1"/>
        <end position="16"/>
    </location>
</feature>
<organism evidence="5 6">
    <name type="scientific">Chlorella sorokiniana</name>
    <name type="common">Freshwater green alga</name>
    <dbReference type="NCBI Taxonomy" id="3076"/>
    <lineage>
        <taxon>Eukaryota</taxon>
        <taxon>Viridiplantae</taxon>
        <taxon>Chlorophyta</taxon>
        <taxon>core chlorophytes</taxon>
        <taxon>Trebouxiophyceae</taxon>
        <taxon>Chlorellales</taxon>
        <taxon>Chlorellaceae</taxon>
        <taxon>Chlorella clade</taxon>
        <taxon>Chlorella</taxon>
    </lineage>
</organism>
<dbReference type="GO" id="GO:0016787">
    <property type="term" value="F:hydrolase activity"/>
    <property type="evidence" value="ECO:0007669"/>
    <property type="project" value="UniProtKB-KW"/>
</dbReference>
<feature type="compositionally biased region" description="Low complexity" evidence="1">
    <location>
        <begin position="42"/>
        <end position="73"/>
    </location>
</feature>
<evidence type="ECO:0000256" key="1">
    <source>
        <dbReference type="SAM" id="MobiDB-lite"/>
    </source>
</evidence>
<feature type="transmembrane region" description="Helical" evidence="2">
    <location>
        <begin position="217"/>
        <end position="237"/>
    </location>
</feature>
<evidence type="ECO:0000313" key="6">
    <source>
        <dbReference type="Proteomes" id="UP000239899"/>
    </source>
</evidence>
<dbReference type="SUPFAM" id="SSF53474">
    <property type="entry name" value="alpha/beta-Hydrolases"/>
    <property type="match status" value="1"/>
</dbReference>
<dbReference type="AlphaFoldDB" id="A0A2P6TPG6"/>
<comment type="caution">
    <text evidence="5">The sequence shown here is derived from an EMBL/GenBank/DDBJ whole genome shotgun (WGS) entry which is preliminary data.</text>
</comment>
<dbReference type="InterPro" id="IPR029058">
    <property type="entry name" value="AB_hydrolase_fold"/>
</dbReference>
<feature type="chain" id="PRO_5015115001" evidence="3">
    <location>
        <begin position="17"/>
        <end position="911"/>
    </location>
</feature>
<dbReference type="CDD" id="cd00519">
    <property type="entry name" value="Lipase_3"/>
    <property type="match status" value="1"/>
</dbReference>
<accession>A0A2P6TPG6</accession>
<feature type="compositionally biased region" description="Low complexity" evidence="1">
    <location>
        <begin position="98"/>
        <end position="110"/>
    </location>
</feature>
<evidence type="ECO:0000256" key="2">
    <source>
        <dbReference type="SAM" id="Phobius"/>
    </source>
</evidence>
<feature type="region of interest" description="Disordered" evidence="1">
    <location>
        <begin position="37"/>
        <end position="112"/>
    </location>
</feature>
<feature type="transmembrane region" description="Helical" evidence="2">
    <location>
        <begin position="352"/>
        <end position="373"/>
    </location>
</feature>
<protein>
    <submittedName>
        <fullName evidence="5">Alpha beta-hydrolase</fullName>
    </submittedName>
</protein>
<dbReference type="PANTHER" id="PTHR45856">
    <property type="entry name" value="ALPHA/BETA-HYDROLASES SUPERFAMILY PROTEIN"/>
    <property type="match status" value="1"/>
</dbReference>
<sequence length="911" mass="100197">MPVSFTGCCLWGLGSAADWLGLHKPLPAVRGDEHALPVEGCGQSQQGQSQQGQSQQGQSQQGQSQQGQSQQGSPEPSPARHANGSASTHGGKAGGGEEASASTSPASKSGRGSLRKLPVVLRVEVASKISAQVLTWGVIVINTLFVWLAIVLLSLRQSDTWTVGQLRPYYQAEVVLGSIALGSLLLAGLWFGLSVWRSTREQRVWSKRQRYFGSTAAVLLALQSGYSAAYVASYGVVLSATNCAYPFNTLSVLEFVQWAFFISAMLFLLARLHNVMVYRGLGALDMHPNFRLVVDRPLSERPRQNKWILIAWAVLVMLGVLNMIDKFRRYPHLFPNPRCDIELNKLQCPPNAIQISTASVYLVIILLFVAYWLHSLYHATRDHELLPWHKYRMSLIYIRIQARVFGPVISAVILSTIFLGLIPSFTNSCWAAIDAQLGNLPVDLALSLAAIIMSLLYAPKARALDSPMLQDFFQAFAWTEAGLEKAVERRNRQLLDPGSSTTTSSNTGWPGLTTQVSFTRVVEAVESAAAYLPGKMAQLAGVQDPETAAAKLREEPCFCMEAAVKLFYWMRLAYREDDVLDHKFVNAAGGLELFDLQHFETIWDESTDTHCVVGWSDTTCVVAFRGTQTMQNVLTDLKAWMAPLQPEAHHNGTLCKVHAGFLSAWLHHGFSEKVLARLRELDSNKGQPLRFWVCGHSLGGALATLAALRIRQQHPMSQLTVITYGCPRVGNRAFSTLFDQTVSDCWAIVNDLDPIPWVPKWCFHRVGKRVIIDGRGNLILRPSYFEVSVTHRGTSAKHHLTGGYALSLAAIFRAQFVPSKALLGGAQGVAALEAAVDLGKALQLTNMDLESLRDPAKLPELSEVLAAKREAQRRSRAGSSRRQLSRSLSCGNASLLPACCDTRPAVRYDRA</sequence>
<feature type="domain" description="Fungal lipase-type" evidence="4">
    <location>
        <begin position="621"/>
        <end position="760"/>
    </location>
</feature>
<feature type="transmembrane region" description="Helical" evidence="2">
    <location>
        <begin position="249"/>
        <end position="270"/>
    </location>
</feature>
<keyword evidence="2" id="KW-0472">Membrane</keyword>
<dbReference type="Pfam" id="PF01764">
    <property type="entry name" value="Lipase_3"/>
    <property type="match status" value="1"/>
</dbReference>
<evidence type="ECO:0000259" key="4">
    <source>
        <dbReference type="Pfam" id="PF01764"/>
    </source>
</evidence>
<dbReference type="InterPro" id="IPR002921">
    <property type="entry name" value="Fungal_lipase-type"/>
</dbReference>
<feature type="transmembrane region" description="Helical" evidence="2">
    <location>
        <begin position="400"/>
        <end position="422"/>
    </location>
</feature>
<keyword evidence="2" id="KW-1133">Transmembrane helix</keyword>
<evidence type="ECO:0000256" key="3">
    <source>
        <dbReference type="SAM" id="SignalP"/>
    </source>
</evidence>
<gene>
    <name evidence="5" type="ORF">C2E21_5236</name>
</gene>
<feature type="transmembrane region" description="Helical" evidence="2">
    <location>
        <begin position="307"/>
        <end position="324"/>
    </location>
</feature>
<keyword evidence="3" id="KW-0732">Signal</keyword>
<dbReference type="GO" id="GO:0006629">
    <property type="term" value="P:lipid metabolic process"/>
    <property type="evidence" value="ECO:0007669"/>
    <property type="project" value="InterPro"/>
</dbReference>
<dbReference type="EMBL" id="LHPG02000009">
    <property type="protein sequence ID" value="PRW55924.1"/>
    <property type="molecule type" value="Genomic_DNA"/>
</dbReference>
<name>A0A2P6TPG6_CHLSO</name>
<dbReference type="Proteomes" id="UP000239899">
    <property type="component" value="Unassembled WGS sequence"/>
</dbReference>
<dbReference type="OrthoDB" id="508196at2759"/>
<dbReference type="PANTHER" id="PTHR45856:SF24">
    <property type="entry name" value="FUNGAL LIPASE-LIKE DOMAIN-CONTAINING PROTEIN"/>
    <property type="match status" value="1"/>
</dbReference>
<keyword evidence="6" id="KW-1185">Reference proteome</keyword>